<accession>A0A2T3JA92</accession>
<sequence>MIFNILNVSPFDKIPMAPILILNDAHINFFMNRRGEGHKLNGRINQCLGWKSDERVETTFVYVGQWSMITTPPLLLIPGSLIAFDE</sequence>
<reference evidence="1 2" key="1">
    <citation type="submission" date="2018-01" db="EMBL/GenBank/DDBJ databases">
        <title>Whole genome sequencing of Histamine producing bacteria.</title>
        <authorList>
            <person name="Butler K."/>
        </authorList>
    </citation>
    <scope>NUCLEOTIDE SEQUENCE [LARGE SCALE GENOMIC DNA]</scope>
    <source>
        <strain evidence="1 2">JCM 12947</strain>
    </source>
</reference>
<dbReference type="AlphaFoldDB" id="A0A2T3JA92"/>
<comment type="caution">
    <text evidence="1">The sequence shown here is derived from an EMBL/GenBank/DDBJ whole genome shotgun (WGS) entry which is preliminary data.</text>
</comment>
<dbReference type="EMBL" id="PYMJ01000027">
    <property type="protein sequence ID" value="PSU45725.1"/>
    <property type="molecule type" value="Genomic_DNA"/>
</dbReference>
<evidence type="ECO:0000313" key="2">
    <source>
        <dbReference type="Proteomes" id="UP000240987"/>
    </source>
</evidence>
<organism evidence="1 2">
    <name type="scientific">Photobacterium frigidiphilum</name>
    <dbReference type="NCBI Taxonomy" id="264736"/>
    <lineage>
        <taxon>Bacteria</taxon>
        <taxon>Pseudomonadati</taxon>
        <taxon>Pseudomonadota</taxon>
        <taxon>Gammaproteobacteria</taxon>
        <taxon>Vibrionales</taxon>
        <taxon>Vibrionaceae</taxon>
        <taxon>Photobacterium</taxon>
    </lineage>
</organism>
<keyword evidence="2" id="KW-1185">Reference proteome</keyword>
<proteinExistence type="predicted"/>
<gene>
    <name evidence="1" type="ORF">C9J12_21000</name>
</gene>
<name>A0A2T3JA92_9GAMM</name>
<evidence type="ECO:0000313" key="1">
    <source>
        <dbReference type="EMBL" id="PSU45725.1"/>
    </source>
</evidence>
<protein>
    <submittedName>
        <fullName evidence="1">Uncharacterized protein</fullName>
    </submittedName>
</protein>
<dbReference type="Proteomes" id="UP000240987">
    <property type="component" value="Unassembled WGS sequence"/>
</dbReference>